<dbReference type="EC" id="2.3.1.-" evidence="4"/>
<dbReference type="PANTHER" id="PTHR23028">
    <property type="entry name" value="ACETYLTRANSFERASE"/>
    <property type="match status" value="1"/>
</dbReference>
<feature type="transmembrane region" description="Helical" evidence="1">
    <location>
        <begin position="84"/>
        <end position="103"/>
    </location>
</feature>
<feature type="domain" description="Acyltransferase 3" evidence="2">
    <location>
        <begin position="18"/>
        <end position="335"/>
    </location>
</feature>
<keyword evidence="1" id="KW-1133">Transmembrane helix</keyword>
<dbReference type="GO" id="GO:0016746">
    <property type="term" value="F:acyltransferase activity"/>
    <property type="evidence" value="ECO:0007669"/>
    <property type="project" value="UniProtKB-KW"/>
</dbReference>
<organism evidence="4 5">
    <name type="scientific">Roseateles subflavus</name>
    <dbReference type="NCBI Taxonomy" id="3053353"/>
    <lineage>
        <taxon>Bacteria</taxon>
        <taxon>Pseudomonadati</taxon>
        <taxon>Pseudomonadota</taxon>
        <taxon>Betaproteobacteria</taxon>
        <taxon>Burkholderiales</taxon>
        <taxon>Sphaerotilaceae</taxon>
        <taxon>Roseateles</taxon>
    </lineage>
</organism>
<dbReference type="EMBL" id="JASVDS010000001">
    <property type="protein sequence ID" value="MDL5031233.1"/>
    <property type="molecule type" value="Genomic_DNA"/>
</dbReference>
<comment type="caution">
    <text evidence="4">The sequence shown here is derived from an EMBL/GenBank/DDBJ whole genome shotgun (WGS) entry which is preliminary data.</text>
</comment>
<dbReference type="PANTHER" id="PTHR23028:SF53">
    <property type="entry name" value="ACYL_TRANSF_3 DOMAIN-CONTAINING PROTEIN"/>
    <property type="match status" value="1"/>
</dbReference>
<feature type="domain" description="SGNH" evidence="3">
    <location>
        <begin position="403"/>
        <end position="653"/>
    </location>
</feature>
<evidence type="ECO:0000313" key="5">
    <source>
        <dbReference type="Proteomes" id="UP001238603"/>
    </source>
</evidence>
<keyword evidence="5" id="KW-1185">Reference proteome</keyword>
<reference evidence="4 5" key="1">
    <citation type="submission" date="2023-06" db="EMBL/GenBank/DDBJ databases">
        <title>Pelomonas sp. APW6 16S ribosomal RNA gene genome sequencing and assembly.</title>
        <authorList>
            <person name="Woo H."/>
        </authorList>
    </citation>
    <scope>NUCLEOTIDE SEQUENCE [LARGE SCALE GENOMIC DNA]</scope>
    <source>
        <strain evidence="4 5">APW6</strain>
    </source>
</reference>
<evidence type="ECO:0000259" key="2">
    <source>
        <dbReference type="Pfam" id="PF01757"/>
    </source>
</evidence>
<name>A0ABT7LEF3_9BURK</name>
<keyword evidence="4" id="KW-0808">Transferase</keyword>
<keyword evidence="4" id="KW-0012">Acyltransferase</keyword>
<sequence length="665" mass="72023">MDTTLPVASATDKPMRWDIQALRGLAVGWVLLHHAQLPGLPGGYLGVDIFFVISGYLITGLVQRALLAGRFSFRDFYARRARRLLPAAYVTLAVTLLASPWLLNAREQLDLAGQARGALLFASNWVLWQQSGYFQGAAELKPLLHFWSLSLEEQYYLLLPALLWCCAPRWRRLAVGLMVLGSVAVGVHLLHRDASLAFYALPSRAWELGLGSLVALTPLPRRLPGLVRGLAVLALLALPLLPLPGWPHPGPLALGVCLATALLVGQPAASPQAPRPLRAIVWLGDRSYSLYLVHWPLMAAVHNAWLGTGRAPSPELTGWRLAALALSLPLAWALHRWVEVPGKARLHGARGVAALVAGSVLLALLPAWTQRWVLAPDGQDFARLTRPNHGFSPWCDAEQPYAPRPECQQGATPRWMVWGDSYAMHLVPGLARHVGGEGLLQATKSSCGPFLGLAPFKPAAAPGDTFAPPWIARCQAFNAAVLDWLAAHPEVQTVVLSSLLTQYLDEPRYQARRLDAQGRLVGEPLTGPALHQALLDDLRHTAGQLQALGRRVLFIAPPPRADFNVAACLERQALGRWTLGATPDCRIDAGHRDAGDAAVQAWLAQAGASLPVLRFDPLLCRQGRCDVTQDGVMLYRDQGHLSEAGSALLVPRLAWPPATPGSGAQ</sequence>
<keyword evidence="1" id="KW-0812">Transmembrane</keyword>
<keyword evidence="1" id="KW-0472">Membrane</keyword>
<proteinExistence type="predicted"/>
<evidence type="ECO:0000256" key="1">
    <source>
        <dbReference type="SAM" id="Phobius"/>
    </source>
</evidence>
<accession>A0ABT7LEF3</accession>
<gene>
    <name evidence="4" type="ORF">QRD43_04870</name>
</gene>
<evidence type="ECO:0000259" key="3">
    <source>
        <dbReference type="Pfam" id="PF19040"/>
    </source>
</evidence>
<dbReference type="Pfam" id="PF01757">
    <property type="entry name" value="Acyl_transf_3"/>
    <property type="match status" value="1"/>
</dbReference>
<dbReference type="RefSeq" id="WP_285981344.1">
    <property type="nucleotide sequence ID" value="NZ_JASVDS010000001.1"/>
</dbReference>
<protein>
    <submittedName>
        <fullName evidence="4">Acyltransferase family protein</fullName>
        <ecNumber evidence="4">2.3.1.-</ecNumber>
    </submittedName>
</protein>
<feature type="transmembrane region" description="Helical" evidence="1">
    <location>
        <begin position="43"/>
        <end position="63"/>
    </location>
</feature>
<evidence type="ECO:0000313" key="4">
    <source>
        <dbReference type="EMBL" id="MDL5031233.1"/>
    </source>
</evidence>
<dbReference type="Pfam" id="PF19040">
    <property type="entry name" value="SGNH"/>
    <property type="match status" value="1"/>
</dbReference>
<dbReference type="InterPro" id="IPR043968">
    <property type="entry name" value="SGNH"/>
</dbReference>
<dbReference type="InterPro" id="IPR050879">
    <property type="entry name" value="Acyltransferase_3"/>
</dbReference>
<dbReference type="Proteomes" id="UP001238603">
    <property type="component" value="Unassembled WGS sequence"/>
</dbReference>
<dbReference type="InterPro" id="IPR002656">
    <property type="entry name" value="Acyl_transf_3_dom"/>
</dbReference>